<dbReference type="Proteomes" id="UP000537131">
    <property type="component" value="Unassembled WGS sequence"/>
</dbReference>
<feature type="region of interest" description="Disordered" evidence="1">
    <location>
        <begin position="51"/>
        <end position="119"/>
    </location>
</feature>
<feature type="compositionally biased region" description="Polar residues" evidence="1">
    <location>
        <begin position="51"/>
        <end position="73"/>
    </location>
</feature>
<feature type="compositionally biased region" description="Basic and acidic residues" evidence="1">
    <location>
        <begin position="74"/>
        <end position="90"/>
    </location>
</feature>
<evidence type="ECO:0000313" key="3">
    <source>
        <dbReference type="Proteomes" id="UP000537131"/>
    </source>
</evidence>
<dbReference type="EMBL" id="JABBNI010000036">
    <property type="protein sequence ID" value="NMM64439.1"/>
    <property type="molecule type" value="Genomic_DNA"/>
</dbReference>
<evidence type="ECO:0000313" key="2">
    <source>
        <dbReference type="EMBL" id="NMM64439.1"/>
    </source>
</evidence>
<keyword evidence="3" id="KW-1185">Reference proteome</keyword>
<reference evidence="2 3" key="1">
    <citation type="submission" date="2020-06" db="EMBL/GenBank/DDBJ databases">
        <title>Complete Genome Sequence of Clostridium muelleri sp. nov. P21T, an Acid-Alcohol Producing Acetogen Isolated from Old Hay.</title>
        <authorList>
            <person name="Duncan K.E."/>
            <person name="Tanner R.S."/>
        </authorList>
    </citation>
    <scope>NUCLEOTIDE SEQUENCE [LARGE SCALE GENOMIC DNA]</scope>
    <source>
        <strain evidence="2 3">P21</strain>
    </source>
</reference>
<gene>
    <name evidence="2" type="ORF">HBE96_17620</name>
</gene>
<accession>A0A7Y0HNX5</accession>
<name>A0A7Y0HNX5_9CLOT</name>
<evidence type="ECO:0000256" key="1">
    <source>
        <dbReference type="SAM" id="MobiDB-lite"/>
    </source>
</evidence>
<protein>
    <submittedName>
        <fullName evidence="2">Uncharacterized protein</fullName>
    </submittedName>
</protein>
<sequence>MKKIAIVLGALLLMVVSVNIGILFAKAKIENESKIGTNEINSQVKQENLVTTQNQNDTQSKQNSKLTQNQSKSEFSEGKKLNSYDMDKNSLDNSTNGSSNNSSIENKTAGNASGSDWMKMTSSQKSRLVSSVIRSWKSNGIKVDVGDSWFIDALDSFYGDDYTNGTNVAEAMSLSGAVGNVLHQ</sequence>
<feature type="compositionally biased region" description="Polar residues" evidence="1">
    <location>
        <begin position="108"/>
        <end position="119"/>
    </location>
</feature>
<feature type="compositionally biased region" description="Low complexity" evidence="1">
    <location>
        <begin position="91"/>
        <end position="106"/>
    </location>
</feature>
<organism evidence="2 3">
    <name type="scientific">Clostridium muellerianum</name>
    <dbReference type="NCBI Taxonomy" id="2716538"/>
    <lineage>
        <taxon>Bacteria</taxon>
        <taxon>Bacillati</taxon>
        <taxon>Bacillota</taxon>
        <taxon>Clostridia</taxon>
        <taxon>Eubacteriales</taxon>
        <taxon>Clostridiaceae</taxon>
        <taxon>Clostridium</taxon>
    </lineage>
</organism>
<dbReference type="AlphaFoldDB" id="A0A7Y0HNX5"/>
<dbReference type="RefSeq" id="WP_169299016.1">
    <property type="nucleotide sequence ID" value="NZ_JABBNI010000036.1"/>
</dbReference>
<comment type="caution">
    <text evidence="2">The sequence shown here is derived from an EMBL/GenBank/DDBJ whole genome shotgun (WGS) entry which is preliminary data.</text>
</comment>
<proteinExistence type="predicted"/>